<feature type="domain" description="Peptidase A2" evidence="4">
    <location>
        <begin position="105"/>
        <end position="191"/>
    </location>
</feature>
<keyword evidence="1" id="KW-0378">Hydrolase</keyword>
<dbReference type="PROSITE" id="PS50175">
    <property type="entry name" value="ASP_PROT_RETROV"/>
    <property type="match status" value="1"/>
</dbReference>
<evidence type="ECO:0000256" key="3">
    <source>
        <dbReference type="SAM" id="MobiDB-lite"/>
    </source>
</evidence>
<accession>A0A7J6CT25</accession>
<dbReference type="InterPro" id="IPR001995">
    <property type="entry name" value="Peptidase_A2_cat"/>
</dbReference>
<gene>
    <name evidence="5" type="ORF">G5714_007487</name>
</gene>
<evidence type="ECO:0000259" key="4">
    <source>
        <dbReference type="PROSITE" id="PS50175"/>
    </source>
</evidence>
<evidence type="ECO:0000313" key="5">
    <source>
        <dbReference type="EMBL" id="KAF4110456.1"/>
    </source>
</evidence>
<dbReference type="GO" id="GO:0006508">
    <property type="term" value="P:proteolysis"/>
    <property type="evidence" value="ECO:0007669"/>
    <property type="project" value="InterPro"/>
</dbReference>
<dbReference type="Proteomes" id="UP000579812">
    <property type="component" value="Unassembled WGS sequence"/>
</dbReference>
<evidence type="ECO:0000256" key="2">
    <source>
        <dbReference type="SAM" id="Coils"/>
    </source>
</evidence>
<keyword evidence="2" id="KW-0175">Coiled coil</keyword>
<feature type="coiled-coil region" evidence="2">
    <location>
        <begin position="448"/>
        <end position="494"/>
    </location>
</feature>
<sequence length="517" mass="58254">MTLISMDTEGYSGRQIRSVSNSGKNVLFLVPLQEEMDTQPLPYNSAEFAKMPKVPCVTCNTTMPLQMLALHAEECKLNSNVSCVHICTNSKKFYLSIIIERHIKVEALLDTGADITLMSAELLQEVQEGAKRTNRTLKLQRCELNLQAYSHTGLRLKHVAPIHLTVGSMDLIHPIYVSPLKTYPLLIGKDLLNRFEPLIDFKHLKMWTQVREPLPCQSVDSNELQCQVTDTGPNSRNDGAVSEPRPEPSSSSKDQDPLLCSLQEPEPNTGPLRIMTAIDVHGTSVPDATLALETIRLLLKDEWTEDETSQVSNLCLDFYFAVPNKRSNKILLFQQLLTHAVLGRAGAQLKQLKKGLKDTGVWPLISCRPDVLPLLFPRESEVEITPEMILQAIQWPQTQHTEDSDADDIQPEKLNLVTGLLRTFVEHVLAAKRRKVDATVVSLVKEMMEKEELDRRQSQEQMQSLIDILKEQAQREAEERERLLIQEAEAQRQQAFFFYGGPSGHHEQAGGRCTAPL</sequence>
<keyword evidence="6" id="KW-1185">Reference proteome</keyword>
<evidence type="ECO:0000313" key="6">
    <source>
        <dbReference type="Proteomes" id="UP000579812"/>
    </source>
</evidence>
<name>A0A7J6CT25_9TELE</name>
<comment type="caution">
    <text evidence="5">The sequence shown here is derived from an EMBL/GenBank/DDBJ whole genome shotgun (WGS) entry which is preliminary data.</text>
</comment>
<dbReference type="SUPFAM" id="SSF50630">
    <property type="entry name" value="Acid proteases"/>
    <property type="match status" value="1"/>
</dbReference>
<dbReference type="InterPro" id="IPR001969">
    <property type="entry name" value="Aspartic_peptidase_AS"/>
</dbReference>
<dbReference type="EMBL" id="JAAMOB010000007">
    <property type="protein sequence ID" value="KAF4110456.1"/>
    <property type="molecule type" value="Genomic_DNA"/>
</dbReference>
<dbReference type="AlphaFoldDB" id="A0A7J6CT25"/>
<evidence type="ECO:0000256" key="1">
    <source>
        <dbReference type="ARBA" id="ARBA00022801"/>
    </source>
</evidence>
<dbReference type="Gene3D" id="2.40.70.10">
    <property type="entry name" value="Acid Proteases"/>
    <property type="match status" value="1"/>
</dbReference>
<dbReference type="InterPro" id="IPR021109">
    <property type="entry name" value="Peptidase_aspartic_dom_sf"/>
</dbReference>
<protein>
    <recommendedName>
        <fullName evidence="4">Peptidase A2 domain-containing protein</fullName>
    </recommendedName>
</protein>
<dbReference type="PROSITE" id="PS00141">
    <property type="entry name" value="ASP_PROTEASE"/>
    <property type="match status" value="1"/>
</dbReference>
<dbReference type="CDD" id="cd00303">
    <property type="entry name" value="retropepsin_like"/>
    <property type="match status" value="1"/>
</dbReference>
<proteinExistence type="predicted"/>
<dbReference type="GO" id="GO:0004190">
    <property type="term" value="F:aspartic-type endopeptidase activity"/>
    <property type="evidence" value="ECO:0007669"/>
    <property type="project" value="InterPro"/>
</dbReference>
<feature type="compositionally biased region" description="Polar residues" evidence="3">
    <location>
        <begin position="221"/>
        <end position="237"/>
    </location>
</feature>
<feature type="region of interest" description="Disordered" evidence="3">
    <location>
        <begin position="221"/>
        <end position="268"/>
    </location>
</feature>
<reference evidence="5 6" key="1">
    <citation type="submission" date="2020-04" db="EMBL/GenBank/DDBJ databases">
        <title>Chromosome-level genome assembly of a cyprinid fish Onychostoma macrolepis by integration of Nanopore Sequencing, Bionano and Hi-C technology.</title>
        <authorList>
            <person name="Wang D."/>
        </authorList>
    </citation>
    <scope>NUCLEOTIDE SEQUENCE [LARGE SCALE GENOMIC DNA]</scope>
    <source>
        <strain evidence="5">SWU-2019</strain>
        <tissue evidence="5">Muscle</tissue>
    </source>
</reference>
<organism evidence="5 6">
    <name type="scientific">Onychostoma macrolepis</name>
    <dbReference type="NCBI Taxonomy" id="369639"/>
    <lineage>
        <taxon>Eukaryota</taxon>
        <taxon>Metazoa</taxon>
        <taxon>Chordata</taxon>
        <taxon>Craniata</taxon>
        <taxon>Vertebrata</taxon>
        <taxon>Euteleostomi</taxon>
        <taxon>Actinopterygii</taxon>
        <taxon>Neopterygii</taxon>
        <taxon>Teleostei</taxon>
        <taxon>Ostariophysi</taxon>
        <taxon>Cypriniformes</taxon>
        <taxon>Cyprinidae</taxon>
        <taxon>Acrossocheilinae</taxon>
        <taxon>Onychostoma</taxon>
    </lineage>
</organism>